<dbReference type="AlphaFoldDB" id="A0AAV4YAV6"/>
<dbReference type="Proteomes" id="UP001054945">
    <property type="component" value="Unassembled WGS sequence"/>
</dbReference>
<gene>
    <name evidence="2" type="ORF">CEXT_133301</name>
</gene>
<organism evidence="2 3">
    <name type="scientific">Caerostris extrusa</name>
    <name type="common">Bark spider</name>
    <name type="synonym">Caerostris bankana</name>
    <dbReference type="NCBI Taxonomy" id="172846"/>
    <lineage>
        <taxon>Eukaryota</taxon>
        <taxon>Metazoa</taxon>
        <taxon>Ecdysozoa</taxon>
        <taxon>Arthropoda</taxon>
        <taxon>Chelicerata</taxon>
        <taxon>Arachnida</taxon>
        <taxon>Araneae</taxon>
        <taxon>Araneomorphae</taxon>
        <taxon>Entelegynae</taxon>
        <taxon>Araneoidea</taxon>
        <taxon>Araneidae</taxon>
        <taxon>Caerostris</taxon>
    </lineage>
</organism>
<feature type="compositionally biased region" description="Basic and acidic residues" evidence="1">
    <location>
        <begin position="26"/>
        <end position="35"/>
    </location>
</feature>
<dbReference type="EMBL" id="BPLR01019115">
    <property type="protein sequence ID" value="GIZ04621.1"/>
    <property type="molecule type" value="Genomic_DNA"/>
</dbReference>
<keyword evidence="3" id="KW-1185">Reference proteome</keyword>
<accession>A0AAV4YAV6</accession>
<protein>
    <submittedName>
        <fullName evidence="2">Uncharacterized protein</fullName>
    </submittedName>
</protein>
<evidence type="ECO:0000313" key="2">
    <source>
        <dbReference type="EMBL" id="GIZ04621.1"/>
    </source>
</evidence>
<proteinExistence type="predicted"/>
<comment type="caution">
    <text evidence="2">The sequence shown here is derived from an EMBL/GenBank/DDBJ whole genome shotgun (WGS) entry which is preliminary data.</text>
</comment>
<evidence type="ECO:0000313" key="3">
    <source>
        <dbReference type="Proteomes" id="UP001054945"/>
    </source>
</evidence>
<feature type="region of interest" description="Disordered" evidence="1">
    <location>
        <begin position="26"/>
        <end position="61"/>
    </location>
</feature>
<sequence>MEVPDLAPFLCTSAFHFFGNPRRYIERRSEQTSKQRKDRVKNKSPDFPVNGLPDRQTGVTQVTQPAPILFTFRNHRNSRRLLGLNQRRVNAAPRGG</sequence>
<name>A0AAV4YAV6_CAEEX</name>
<reference evidence="2 3" key="1">
    <citation type="submission" date="2021-06" db="EMBL/GenBank/DDBJ databases">
        <title>Caerostris extrusa draft genome.</title>
        <authorList>
            <person name="Kono N."/>
            <person name="Arakawa K."/>
        </authorList>
    </citation>
    <scope>NUCLEOTIDE SEQUENCE [LARGE SCALE GENOMIC DNA]</scope>
</reference>
<evidence type="ECO:0000256" key="1">
    <source>
        <dbReference type="SAM" id="MobiDB-lite"/>
    </source>
</evidence>